<proteinExistence type="predicted"/>
<dbReference type="InterPro" id="IPR007886">
    <property type="entry name" value="AlaDH/PNT_N"/>
</dbReference>
<dbReference type="Proteomes" id="UP000749646">
    <property type="component" value="Unassembled WGS sequence"/>
</dbReference>
<keyword evidence="5" id="KW-1185">Reference proteome</keyword>
<dbReference type="AlphaFoldDB" id="A0A9P6M3N1"/>
<feature type="domain" description="Alanine dehydrogenase/pyridine nucleotide transhydrogenase N-terminal" evidence="3">
    <location>
        <begin position="88"/>
        <end position="138"/>
    </location>
</feature>
<keyword evidence="2" id="KW-0457">Lysine biosynthesis</keyword>
<protein>
    <recommendedName>
        <fullName evidence="3">Alanine dehydrogenase/pyridine nucleotide transhydrogenase N-terminal domain-containing protein</fullName>
    </recommendedName>
</protein>
<accession>A0A9P6M3N1</accession>
<dbReference type="GO" id="GO:0004753">
    <property type="term" value="F:saccharopine dehydrogenase activity"/>
    <property type="evidence" value="ECO:0007669"/>
    <property type="project" value="TreeGrafter"/>
</dbReference>
<feature type="non-terminal residue" evidence="4">
    <location>
        <position position="141"/>
    </location>
</feature>
<dbReference type="OrthoDB" id="10059875at2759"/>
<evidence type="ECO:0000256" key="2">
    <source>
        <dbReference type="ARBA" id="ARBA00023154"/>
    </source>
</evidence>
<dbReference type="PANTHER" id="PTHR11133:SF22">
    <property type="entry name" value="ALPHA-AMINOADIPIC SEMIALDEHYDE SYNTHASE, MITOCHONDRIAL"/>
    <property type="match status" value="1"/>
</dbReference>
<dbReference type="EMBL" id="JAAAHW010006205">
    <property type="protein sequence ID" value="KAF9964200.1"/>
    <property type="molecule type" value="Genomic_DNA"/>
</dbReference>
<dbReference type="SUPFAM" id="SSF52283">
    <property type="entry name" value="Formate/glycerate dehydrogenase catalytic domain-like"/>
    <property type="match status" value="1"/>
</dbReference>
<dbReference type="PANTHER" id="PTHR11133">
    <property type="entry name" value="SACCHAROPINE DEHYDROGENASE"/>
    <property type="match status" value="1"/>
</dbReference>
<dbReference type="GO" id="GO:0019878">
    <property type="term" value="P:lysine biosynthetic process via aminoadipic acid"/>
    <property type="evidence" value="ECO:0007669"/>
    <property type="project" value="TreeGrafter"/>
</dbReference>
<gene>
    <name evidence="4" type="ORF">BGZ65_001234</name>
</gene>
<evidence type="ECO:0000313" key="4">
    <source>
        <dbReference type="EMBL" id="KAF9964200.1"/>
    </source>
</evidence>
<dbReference type="Pfam" id="PF05222">
    <property type="entry name" value="AlaDh_PNT_N"/>
    <property type="match status" value="1"/>
</dbReference>
<sequence>MYLQAVLASKAMSRTAGRHLSSNIRRSSSSAARHHLSTTFVASSSNKSYFLQAIPTIQQNPQPRLTALKQQQCQKHTSSLNPYKSIAIRREGKNRWERRAALTPEAIERLIKETGIKVYVQPSTKRIFSDDKYRAAGAIDT</sequence>
<comment type="caution">
    <text evidence="4">The sequence shown here is derived from an EMBL/GenBank/DDBJ whole genome shotgun (WGS) entry which is preliminary data.</text>
</comment>
<dbReference type="InterPro" id="IPR051168">
    <property type="entry name" value="AASS"/>
</dbReference>
<dbReference type="GO" id="GO:0005737">
    <property type="term" value="C:cytoplasm"/>
    <property type="evidence" value="ECO:0007669"/>
    <property type="project" value="TreeGrafter"/>
</dbReference>
<keyword evidence="1" id="KW-0560">Oxidoreductase</keyword>
<keyword evidence="2" id="KW-0028">Amino-acid biosynthesis</keyword>
<organism evidence="4 5">
    <name type="scientific">Modicella reniformis</name>
    <dbReference type="NCBI Taxonomy" id="1440133"/>
    <lineage>
        <taxon>Eukaryota</taxon>
        <taxon>Fungi</taxon>
        <taxon>Fungi incertae sedis</taxon>
        <taxon>Mucoromycota</taxon>
        <taxon>Mortierellomycotina</taxon>
        <taxon>Mortierellomycetes</taxon>
        <taxon>Mortierellales</taxon>
        <taxon>Mortierellaceae</taxon>
        <taxon>Modicella</taxon>
    </lineage>
</organism>
<evidence type="ECO:0000259" key="3">
    <source>
        <dbReference type="Pfam" id="PF05222"/>
    </source>
</evidence>
<evidence type="ECO:0000256" key="1">
    <source>
        <dbReference type="ARBA" id="ARBA00023002"/>
    </source>
</evidence>
<name>A0A9P6M3N1_9FUNG</name>
<evidence type="ECO:0000313" key="5">
    <source>
        <dbReference type="Proteomes" id="UP000749646"/>
    </source>
</evidence>
<reference evidence="4" key="1">
    <citation type="journal article" date="2020" name="Fungal Divers.">
        <title>Resolving the Mortierellaceae phylogeny through synthesis of multi-gene phylogenetics and phylogenomics.</title>
        <authorList>
            <person name="Vandepol N."/>
            <person name="Liber J."/>
            <person name="Desiro A."/>
            <person name="Na H."/>
            <person name="Kennedy M."/>
            <person name="Barry K."/>
            <person name="Grigoriev I.V."/>
            <person name="Miller A.N."/>
            <person name="O'Donnell K."/>
            <person name="Stajich J.E."/>
            <person name="Bonito G."/>
        </authorList>
    </citation>
    <scope>NUCLEOTIDE SEQUENCE</scope>
    <source>
        <strain evidence="4">MES-2147</strain>
    </source>
</reference>
<dbReference type="Gene3D" id="3.40.50.720">
    <property type="entry name" value="NAD(P)-binding Rossmann-like Domain"/>
    <property type="match status" value="1"/>
</dbReference>